<sequence>MERGARKHTTDEIAVQNSTSLAELNKENQAWYFEYQLTRVLQYATIWKSVVLLDEADVFLKQRHHDVAGALEHNALVAVFLRHLKYFSGIIFLTMNRIEVFDEAMKSHIHLALGYKPPKVEMRRTLWTKFLEVATGHELKPDVEEAIDVFIQTELNGREISNMINTAQTLARFKG</sequence>
<dbReference type="Proteomes" id="UP000077069">
    <property type="component" value="Unassembled WGS sequence"/>
</dbReference>
<organism evidence="1 2">
    <name type="scientific">Paraphaeosphaeria sporulosa</name>
    <dbReference type="NCBI Taxonomy" id="1460663"/>
    <lineage>
        <taxon>Eukaryota</taxon>
        <taxon>Fungi</taxon>
        <taxon>Dikarya</taxon>
        <taxon>Ascomycota</taxon>
        <taxon>Pezizomycotina</taxon>
        <taxon>Dothideomycetes</taxon>
        <taxon>Pleosporomycetidae</taxon>
        <taxon>Pleosporales</taxon>
        <taxon>Massarineae</taxon>
        <taxon>Didymosphaeriaceae</taxon>
        <taxon>Paraphaeosphaeria</taxon>
    </lineage>
</organism>
<evidence type="ECO:0008006" key="3">
    <source>
        <dbReference type="Google" id="ProtNLM"/>
    </source>
</evidence>
<dbReference type="OrthoDB" id="10042665at2759"/>
<dbReference type="GeneID" id="28766412"/>
<dbReference type="SUPFAM" id="SSF52540">
    <property type="entry name" value="P-loop containing nucleoside triphosphate hydrolases"/>
    <property type="match status" value="1"/>
</dbReference>
<keyword evidence="2" id="KW-1185">Reference proteome</keyword>
<dbReference type="PANTHER" id="PTHR46411">
    <property type="entry name" value="FAMILY ATPASE, PUTATIVE-RELATED"/>
    <property type="match status" value="1"/>
</dbReference>
<dbReference type="PANTHER" id="PTHR46411:SF3">
    <property type="entry name" value="AAA+ ATPASE DOMAIN-CONTAINING PROTEIN"/>
    <property type="match status" value="1"/>
</dbReference>
<dbReference type="AlphaFoldDB" id="A0A177C958"/>
<dbReference type="STRING" id="1460663.A0A177C958"/>
<gene>
    <name evidence="1" type="ORF">CC84DRAFT_1217762</name>
</gene>
<reference evidence="1 2" key="1">
    <citation type="submission" date="2016-05" db="EMBL/GenBank/DDBJ databases">
        <title>Comparative analysis of secretome profiles of manganese(II)-oxidizing ascomycete fungi.</title>
        <authorList>
            <consortium name="DOE Joint Genome Institute"/>
            <person name="Zeiner C.A."/>
            <person name="Purvine S.O."/>
            <person name="Zink E.M."/>
            <person name="Wu S."/>
            <person name="Pasa-Tolic L."/>
            <person name="Chaput D.L."/>
            <person name="Haridas S."/>
            <person name="Grigoriev I.V."/>
            <person name="Santelli C.M."/>
            <person name="Hansel C.M."/>
        </authorList>
    </citation>
    <scope>NUCLEOTIDE SEQUENCE [LARGE SCALE GENOMIC DNA]</scope>
    <source>
        <strain evidence="1 2">AP3s5-JAC2a</strain>
    </source>
</reference>
<evidence type="ECO:0000313" key="2">
    <source>
        <dbReference type="Proteomes" id="UP000077069"/>
    </source>
</evidence>
<dbReference type="Gene3D" id="3.40.50.300">
    <property type="entry name" value="P-loop containing nucleotide triphosphate hydrolases"/>
    <property type="match status" value="1"/>
</dbReference>
<proteinExistence type="predicted"/>
<dbReference type="InParanoid" id="A0A177C958"/>
<name>A0A177C958_9PLEO</name>
<protein>
    <recommendedName>
        <fullName evidence="3">ATPase AAA-type core domain-containing protein</fullName>
    </recommendedName>
</protein>
<dbReference type="RefSeq" id="XP_018034649.1">
    <property type="nucleotide sequence ID" value="XM_018182926.1"/>
</dbReference>
<dbReference type="InterPro" id="IPR027417">
    <property type="entry name" value="P-loop_NTPase"/>
</dbReference>
<accession>A0A177C958</accession>
<evidence type="ECO:0000313" key="1">
    <source>
        <dbReference type="EMBL" id="OAG04284.1"/>
    </source>
</evidence>
<dbReference type="EMBL" id="KV441553">
    <property type="protein sequence ID" value="OAG04284.1"/>
    <property type="molecule type" value="Genomic_DNA"/>
</dbReference>